<dbReference type="EMBL" id="LWDP01000075">
    <property type="protein sequence ID" value="ORD93491.1"/>
    <property type="molecule type" value="Genomic_DNA"/>
</dbReference>
<dbReference type="Gene3D" id="1.10.510.10">
    <property type="entry name" value="Transferase(Phosphotransferase) domain 1"/>
    <property type="match status" value="1"/>
</dbReference>
<dbReference type="PROSITE" id="PS50011">
    <property type="entry name" value="PROTEIN_KINASE_DOM"/>
    <property type="match status" value="1"/>
</dbReference>
<comment type="caution">
    <text evidence="3">The sequence shown here is derived from an EMBL/GenBank/DDBJ whole genome shotgun (WGS) entry which is preliminary data.</text>
</comment>
<name>A0A1Y1S645_9MICR</name>
<keyword evidence="1" id="KW-0732">Signal</keyword>
<keyword evidence="4" id="KW-1185">Reference proteome</keyword>
<sequence length="317" mass="36886">MNLSILCITVLIQFIRAATKERVKPVNLKLKKTLKTFLSKFADYKNKSMSLSDWNQVAIKYNLSKIHRRGNRIMYKDNSGAYVVKLSTVEHDPCRTDPLAFARKKINHPNIVKLHCWATQEITSKRKKRFILVASVYELCDVIIGSRLINNDENTIRSIVHQVLLGLDYLHSKKLVHLDIKPDNIMGKTGKNGKITYKLIDLDTIADLPPEDDEIYRQVFTSGYVDPEYGQNRILIESDIYQLGMTAWALSYMKKGDEEWCRNWGKKYNKKRKQHTFKSFSSVEYGEFVKTCTDYDPKRRPNCRELLLHPFITETGN</sequence>
<dbReference type="GO" id="GO:0005737">
    <property type="term" value="C:cytoplasm"/>
    <property type="evidence" value="ECO:0007669"/>
    <property type="project" value="TreeGrafter"/>
</dbReference>
<feature type="domain" description="Protein kinase" evidence="2">
    <location>
        <begin position="43"/>
        <end position="312"/>
    </location>
</feature>
<dbReference type="OrthoDB" id="266718at2759"/>
<dbReference type="InterPro" id="IPR000719">
    <property type="entry name" value="Prot_kinase_dom"/>
</dbReference>
<dbReference type="CDD" id="cd00180">
    <property type="entry name" value="PKc"/>
    <property type="match status" value="1"/>
</dbReference>
<dbReference type="PANTHER" id="PTHR24361">
    <property type="entry name" value="MITOGEN-ACTIVATED KINASE KINASE KINASE"/>
    <property type="match status" value="1"/>
</dbReference>
<dbReference type="SMART" id="SM00220">
    <property type="entry name" value="S_TKc"/>
    <property type="match status" value="1"/>
</dbReference>
<dbReference type="Pfam" id="PF00069">
    <property type="entry name" value="Pkinase"/>
    <property type="match status" value="1"/>
</dbReference>
<dbReference type="InterPro" id="IPR053235">
    <property type="entry name" value="Ser_Thr_kinase"/>
</dbReference>
<dbReference type="GO" id="GO:0005524">
    <property type="term" value="F:ATP binding"/>
    <property type="evidence" value="ECO:0007669"/>
    <property type="project" value="InterPro"/>
</dbReference>
<dbReference type="Proteomes" id="UP000192639">
    <property type="component" value="Unassembled WGS sequence"/>
</dbReference>
<accession>A0A1Y1S645</accession>
<evidence type="ECO:0000256" key="1">
    <source>
        <dbReference type="SAM" id="SignalP"/>
    </source>
</evidence>
<dbReference type="VEuPathDB" id="MicrosporidiaDB:ECANGB1_2149"/>
<evidence type="ECO:0000313" key="3">
    <source>
        <dbReference type="EMBL" id="ORD93491.1"/>
    </source>
</evidence>
<gene>
    <name evidence="3" type="primary">STK25</name>
    <name evidence="3" type="ORF">ECANGB1_2149</name>
</gene>
<dbReference type="SUPFAM" id="SSF56112">
    <property type="entry name" value="Protein kinase-like (PK-like)"/>
    <property type="match status" value="1"/>
</dbReference>
<reference evidence="3 4" key="1">
    <citation type="journal article" date="2017" name="Environ. Microbiol.">
        <title>Decay of the glycolytic pathway and adaptation to intranuclear parasitism within Enterocytozoonidae microsporidia.</title>
        <authorList>
            <person name="Wiredu Boakye D."/>
            <person name="Jaroenlak P."/>
            <person name="Prachumwat A."/>
            <person name="Williams T.A."/>
            <person name="Bateman K.S."/>
            <person name="Itsathitphaisarn O."/>
            <person name="Sritunyalucksana K."/>
            <person name="Paszkiewicz K.H."/>
            <person name="Moore K.A."/>
            <person name="Stentiford G.D."/>
            <person name="Williams B.A."/>
        </authorList>
    </citation>
    <scope>NUCLEOTIDE SEQUENCE [LARGE SCALE GENOMIC DNA]</scope>
    <source>
        <strain evidence="3 4">GB1</strain>
    </source>
</reference>
<dbReference type="InterPro" id="IPR011009">
    <property type="entry name" value="Kinase-like_dom_sf"/>
</dbReference>
<protein>
    <submittedName>
        <fullName evidence="3">STK25</fullName>
    </submittedName>
</protein>
<dbReference type="GO" id="GO:0004674">
    <property type="term" value="F:protein serine/threonine kinase activity"/>
    <property type="evidence" value="ECO:0007669"/>
    <property type="project" value="TreeGrafter"/>
</dbReference>
<organism evidence="3 4">
    <name type="scientific">Enterospora canceri</name>
    <dbReference type="NCBI Taxonomy" id="1081671"/>
    <lineage>
        <taxon>Eukaryota</taxon>
        <taxon>Fungi</taxon>
        <taxon>Fungi incertae sedis</taxon>
        <taxon>Microsporidia</taxon>
        <taxon>Enterocytozoonidae</taxon>
        <taxon>Enterospora</taxon>
    </lineage>
</organism>
<evidence type="ECO:0000313" key="4">
    <source>
        <dbReference type="Proteomes" id="UP000192639"/>
    </source>
</evidence>
<feature type="chain" id="PRO_5012078731" evidence="1">
    <location>
        <begin position="18"/>
        <end position="317"/>
    </location>
</feature>
<proteinExistence type="predicted"/>
<dbReference type="AlphaFoldDB" id="A0A1Y1S645"/>
<feature type="signal peptide" evidence="1">
    <location>
        <begin position="1"/>
        <end position="17"/>
    </location>
</feature>
<evidence type="ECO:0000259" key="2">
    <source>
        <dbReference type="PROSITE" id="PS50011"/>
    </source>
</evidence>